<protein>
    <submittedName>
        <fullName evidence="2">Uncharacterized protein</fullName>
    </submittedName>
</protein>
<keyword evidence="1" id="KW-1133">Transmembrane helix</keyword>
<evidence type="ECO:0000256" key="1">
    <source>
        <dbReference type="SAM" id="Phobius"/>
    </source>
</evidence>
<accession>A0A9D1SQ34</accession>
<keyword evidence="1" id="KW-0812">Transmembrane</keyword>
<comment type="caution">
    <text evidence="2">The sequence shown here is derived from an EMBL/GenBank/DDBJ whole genome shotgun (WGS) entry which is preliminary data.</text>
</comment>
<dbReference type="Proteomes" id="UP000886852">
    <property type="component" value="Unassembled WGS sequence"/>
</dbReference>
<feature type="transmembrane region" description="Helical" evidence="1">
    <location>
        <begin position="44"/>
        <end position="63"/>
    </location>
</feature>
<keyword evidence="1" id="KW-0472">Membrane</keyword>
<organism evidence="2 3">
    <name type="scientific">Candidatus Fimimonas merdipullorum</name>
    <dbReference type="NCBI Taxonomy" id="2840822"/>
    <lineage>
        <taxon>Bacteria</taxon>
        <taxon>Pseudomonadati</taxon>
        <taxon>Myxococcota</taxon>
        <taxon>Myxococcia</taxon>
        <taxon>Myxococcales</taxon>
        <taxon>Cystobacterineae</taxon>
        <taxon>Myxococcaceae</taxon>
        <taxon>Myxococcaceae incertae sedis</taxon>
        <taxon>Candidatus Fimimonas</taxon>
    </lineage>
</organism>
<gene>
    <name evidence="2" type="ORF">IAC72_01315</name>
</gene>
<proteinExistence type="predicted"/>
<evidence type="ECO:0000313" key="2">
    <source>
        <dbReference type="EMBL" id="HIU90641.1"/>
    </source>
</evidence>
<dbReference type="AlphaFoldDB" id="A0A9D1SQ34"/>
<reference evidence="2" key="2">
    <citation type="journal article" date="2021" name="PeerJ">
        <title>Extensive microbial diversity within the chicken gut microbiome revealed by metagenomics and culture.</title>
        <authorList>
            <person name="Gilroy R."/>
            <person name="Ravi A."/>
            <person name="Getino M."/>
            <person name="Pursley I."/>
            <person name="Horton D.L."/>
            <person name="Alikhan N.F."/>
            <person name="Baker D."/>
            <person name="Gharbi K."/>
            <person name="Hall N."/>
            <person name="Watson M."/>
            <person name="Adriaenssens E.M."/>
            <person name="Foster-Nyarko E."/>
            <person name="Jarju S."/>
            <person name="Secka A."/>
            <person name="Antonio M."/>
            <person name="Oren A."/>
            <person name="Chaudhuri R.R."/>
            <person name="La Ragione R."/>
            <person name="Hildebrand F."/>
            <person name="Pallen M.J."/>
        </authorList>
    </citation>
    <scope>NUCLEOTIDE SEQUENCE</scope>
    <source>
        <strain evidence="2">ChiHjej12B11-7776</strain>
    </source>
</reference>
<name>A0A9D1SQ34_9BACT</name>
<reference evidence="2" key="1">
    <citation type="submission" date="2020-10" db="EMBL/GenBank/DDBJ databases">
        <authorList>
            <person name="Gilroy R."/>
        </authorList>
    </citation>
    <scope>NUCLEOTIDE SEQUENCE</scope>
    <source>
        <strain evidence="2">ChiHjej12B11-7776</strain>
    </source>
</reference>
<dbReference type="EMBL" id="DVOC01000025">
    <property type="protein sequence ID" value="HIU90641.1"/>
    <property type="molecule type" value="Genomic_DNA"/>
</dbReference>
<sequence>MNYEGIQTAVCDAQESDWLDVSYSKRKYVKPQRAAKALRLKGKVWYVVAAVVCVAVMASLLFLDGDFKKEVFDAVKSASATVFGGQREQNYFDVPANVTLENVQDGVMTFGGGRAALCFSAGEVSDVSETSVTVKMQNGIAVVYQNLTDVLVNLGDEVQVNSLLGKYKDSFSACILQDGEVVTDVVGSQGRLDWTV</sequence>
<evidence type="ECO:0000313" key="3">
    <source>
        <dbReference type="Proteomes" id="UP000886852"/>
    </source>
</evidence>